<evidence type="ECO:0000256" key="1">
    <source>
        <dbReference type="SAM" id="MobiDB-lite"/>
    </source>
</evidence>
<accession>A0A7Y0LX18</accession>
<keyword evidence="2" id="KW-0472">Membrane</keyword>
<dbReference type="Pfam" id="PF13472">
    <property type="entry name" value="Lipase_GDSL_2"/>
    <property type="match status" value="1"/>
</dbReference>
<keyword evidence="2" id="KW-0812">Transmembrane</keyword>
<reference evidence="4 5" key="1">
    <citation type="submission" date="2020-04" db="EMBL/GenBank/DDBJ databases">
        <title>Sequencing and Assembly of C. fimi.</title>
        <authorList>
            <person name="Ramsey A.R."/>
        </authorList>
    </citation>
    <scope>NUCLEOTIDE SEQUENCE [LARGE SCALE GENOMIC DNA]</scope>
    <source>
        <strain evidence="4 5">SB</strain>
    </source>
</reference>
<comment type="caution">
    <text evidence="4">The sequence shown here is derived from an EMBL/GenBank/DDBJ whole genome shotgun (WGS) entry which is preliminary data.</text>
</comment>
<feature type="compositionally biased region" description="Low complexity" evidence="1">
    <location>
        <begin position="79"/>
        <end position="91"/>
    </location>
</feature>
<evidence type="ECO:0000259" key="3">
    <source>
        <dbReference type="Pfam" id="PF13472"/>
    </source>
</evidence>
<evidence type="ECO:0000313" key="5">
    <source>
        <dbReference type="Proteomes" id="UP000562124"/>
    </source>
</evidence>
<dbReference type="RefSeq" id="WP_169324118.1">
    <property type="nucleotide sequence ID" value="NZ_JABCJJ010000006.1"/>
</dbReference>
<proteinExistence type="predicted"/>
<name>A0A7Y0LX18_CELFI</name>
<protein>
    <submittedName>
        <fullName evidence="4">SGNH/GDSL hydrolase family protein</fullName>
    </submittedName>
</protein>
<dbReference type="EMBL" id="JABCJJ010000006">
    <property type="protein sequence ID" value="NMR19748.1"/>
    <property type="molecule type" value="Genomic_DNA"/>
</dbReference>
<organism evidence="4 5">
    <name type="scientific">Cellulomonas fimi</name>
    <dbReference type="NCBI Taxonomy" id="1708"/>
    <lineage>
        <taxon>Bacteria</taxon>
        <taxon>Bacillati</taxon>
        <taxon>Actinomycetota</taxon>
        <taxon>Actinomycetes</taxon>
        <taxon>Micrococcales</taxon>
        <taxon>Cellulomonadaceae</taxon>
        <taxon>Cellulomonas</taxon>
    </lineage>
</organism>
<dbReference type="GO" id="GO:0016787">
    <property type="term" value="F:hydrolase activity"/>
    <property type="evidence" value="ECO:0007669"/>
    <property type="project" value="UniProtKB-KW"/>
</dbReference>
<gene>
    <name evidence="4" type="ORF">HIR71_05850</name>
</gene>
<sequence>MTAAGRAGAAGPTAPDVTRRRWVIGLVAVLVAVVVGALVWSGRSVPDDAAPAGSPTSAAATLEAGPTSSSTSGGPGVAPQPSADPPIAADAPRIGFLGDSLTEGVGAPPERGYAWQTAEQLGWPLAVVDGVSGSGFVAPGLGRPMPERVDGVVAADPDVVVVAGGTNDAFRGYPADDVEDAAAALLDELDTDLPDATVVVLGPFTSVLTGGAGGDATAAAVRAAAEAAGVEYVDATELLDRATADSTQWRRYLSADGLHPNELGYEVIATALAGELRELVG</sequence>
<dbReference type="CDD" id="cd00229">
    <property type="entry name" value="SGNH_hydrolase"/>
    <property type="match status" value="1"/>
</dbReference>
<dbReference type="InterPro" id="IPR013830">
    <property type="entry name" value="SGNH_hydro"/>
</dbReference>
<feature type="compositionally biased region" description="Low complexity" evidence="1">
    <location>
        <begin position="47"/>
        <end position="72"/>
    </location>
</feature>
<evidence type="ECO:0000256" key="2">
    <source>
        <dbReference type="SAM" id="Phobius"/>
    </source>
</evidence>
<keyword evidence="5" id="KW-1185">Reference proteome</keyword>
<keyword evidence="2" id="KW-1133">Transmembrane helix</keyword>
<dbReference type="Gene3D" id="3.40.50.1110">
    <property type="entry name" value="SGNH hydrolase"/>
    <property type="match status" value="1"/>
</dbReference>
<dbReference type="InterPro" id="IPR036514">
    <property type="entry name" value="SGNH_hydro_sf"/>
</dbReference>
<dbReference type="Proteomes" id="UP000562124">
    <property type="component" value="Unassembled WGS sequence"/>
</dbReference>
<evidence type="ECO:0000313" key="4">
    <source>
        <dbReference type="EMBL" id="NMR19748.1"/>
    </source>
</evidence>
<dbReference type="PANTHER" id="PTHR30383">
    <property type="entry name" value="THIOESTERASE 1/PROTEASE 1/LYSOPHOSPHOLIPASE L1"/>
    <property type="match status" value="1"/>
</dbReference>
<keyword evidence="4" id="KW-0378">Hydrolase</keyword>
<feature type="region of interest" description="Disordered" evidence="1">
    <location>
        <begin position="47"/>
        <end position="91"/>
    </location>
</feature>
<feature type="domain" description="SGNH hydrolase-type esterase" evidence="3">
    <location>
        <begin position="96"/>
        <end position="267"/>
    </location>
</feature>
<feature type="transmembrane region" description="Helical" evidence="2">
    <location>
        <begin position="22"/>
        <end position="40"/>
    </location>
</feature>
<dbReference type="InterPro" id="IPR051532">
    <property type="entry name" value="Ester_Hydrolysis_Enzymes"/>
</dbReference>
<dbReference type="SUPFAM" id="SSF52266">
    <property type="entry name" value="SGNH hydrolase"/>
    <property type="match status" value="1"/>
</dbReference>
<dbReference type="AlphaFoldDB" id="A0A7Y0LX18"/>